<evidence type="ECO:0000256" key="5">
    <source>
        <dbReference type="ARBA" id="ARBA00023242"/>
    </source>
</evidence>
<sequence length="2336" mass="273034">MNQSRLGIYIISGNKYMYYITGGRPMVICLTIIKLLSSNPLVAIFEQTVRYFSMDSTLTINGMTQIIATLISWGTPNKPMQNIPFSWINQDNFKDNESSLKTVNCNTWNFDNIVCYFFKVVRQQKKSLKEIIINFKNVEFTLTCQNSIANMIQFIKLCCTIEEFIFPIRFLFDKWLSHQAQKILIEHLIINPKCVNWAYTDVHCISEEYLEKYSVNENYQEHAAWRSIDLVQFLFKCCNDEINTNDVRLLLTTAEEKCPGILLISLIQSNIPWTSLKYETVCHCIYYLYGRDYVTNVICVVWEYMSRNTSCEDKKVSSKLKELLLFVFSKWFNEGVQNGDVNKRLCYINDIFLKLNILPLVIASKFCHLVLGIACMSAEKDIKSFYGWLNNTFTENEEFAISTCLQFIQLMCPQLMQKNKATYPEKYYGMPLKIVITILTCILQKQVNIRNETFYTCYVIYENMETFFSPLFGTEKGTEAEAYFLDFKSTFLHIIANFSKHNSNDEYKKEPLCQNNNVYEKLPSDGYKMSPKVTYMNNNPQFDQAFRNMEEYKKVNINPVAIPLAVRSVTYPKKQTTYLQQFKNSSRNDIDQTQSAVNNFNIQNTQMHHNEYMNDTVTPENMGYMNKMLPNIKNQQGNLSYDQLPPFVKIPRKTDWTDFPMDLTANLEPDISKTELEYTKKLLDKERYMFNKKILRELEKCGSPIDCFPGPKKITEVTNYDFMGDTSQLVYVNTNPENVLMCEYDAIINKLKKVSDETGANDILQNLNALRKNGNQHSLDTFWLVFKYINDYTERGEYLSVHEVRLFGCVYGNIINHKIIADDDSNFYLSILMKNIISDVSRQWGFSLSVLELIIPRFTDFPQLCHSLISLKAFDSLPKIMTSAVEQSINVSKMSFKFQKTFMNGSLIYKNATFVIDNCLDFSNLTSPTIQVRELVCFIFNSLTNSNTLDKACQLKPHVTEFNITWIARYLVVYRAAVELNLQFIFFKFVQDFDLPEFSETIRSETIKCIKIILNLPTKKFVQYKKKLKNLGRWTGLIFLSKNNAIIYRDLDVKSLLYEAYHRNPSEFLIIFQFVARFFENCAESIFKLRNAWTLGIMRVFSEIYKNMAKLAEKSFYELEIETLSRTLSWNLLEEEFDVFIFDEGKKLESLKFQMCSDDDNLKYEEELKKEPETRIDSGNIKQEFNLNGSVNVLQTHNLEKFVDVKINSDNNIRHPDDQVANKYTYDEIYINTMQSLQVFFVIDENINRLFNLDVLKNQFCKEIEEALKKTMLFNLYEHTSRMCMPTVETLVRKDFALDSEEANMRAACHMSLKSLASSIINIIHRETVYNRLLLTILRVLKCSESVLNSIMNPEIVKNVVQLFGDYQKYDESYSYNFSDKPDSDFEGATQMDDRIDNQYDGYIKRIAVIIAKENMELIMNIVVKLCIEQASNELDNIFSANDYRLRRMAKRENRKYVDLNFLNYNEKLPNVLKFNVGSTLNSRISIYHEMGKNITGFMPMPPDACKDSVLLSIYNHQWDELFLREFFILVDTILQQMANILSKQSLNSPIHWIRPLQDSLNCMIRNQSPSSVEYFLNKLVDFMMAKVCDGFIQPNCDLRDLGLDIITIFMDRKLVSSSNLIAYFTKFFMDRVLKNEIGANAINFVVRHNFLSFPTIDKTLSSQIDNKKSSLHILLYMLYRLNSMNYKNLEFEFVCLIHTIGDLLFGNCSLPLKQILEMSEQLYPKLCQQILPKNEKSEISLAGLQINENAKMKLMYDKRKANQKNYQNYQNQKMKVKRPEPIDNETISKPEITFDKSHYQTVLINWLRIYNQYKGSNKIRQIYLEIKPILDDTGFFRANPQQTTTFFRFMYNSVVREYYNYYTANPNNNLDVSQDILHYIDATVRFIVVVLVNNQYAPLQPSPEHSAENENTNINIILLRFLTNVFGAISMTMTSLLSQNNFDILMIPFQRIINNLILELYAPTVIDGSVYSQLSTLICNFLCFLSPKNICKFLFSWLNLISNRILIQYSIGPESTEKSRTAYNELIMTWLTFFMPFLDTLEINSTVSSLYKATGRIFKMLYNDYPEFLLQNHLIYCDTIPLNCVNLRNIILCAKPKDMFLSDAPCDNFTIFLLEQFNQPPICSISVDTLILKEEFKTDLNFYLKNRRPSTFLADVINYIQIPKDSFKKYSAPLITGLILYVARYALAKLKEQNQSPSVDTIQPSSYIDIFLYLSIKLDSEGRYIYLTSIANQLRYPNTHTHYFTCVILYLFGHTATAHIQEQIIRVLLERLICCNPPPFGCRVTFEQILKDKKFNFWNLKFAKFNPKFTKLIKTIEERTPLEFDEVKTIMSCKL</sequence>
<evidence type="ECO:0000259" key="8">
    <source>
        <dbReference type="Pfam" id="PF12842"/>
    </source>
</evidence>
<keyword evidence="13" id="KW-1185">Reference proteome</keyword>
<dbReference type="InterPro" id="IPR040398">
    <property type="entry name" value="Not1"/>
</dbReference>
<evidence type="ECO:0000256" key="4">
    <source>
        <dbReference type="ARBA" id="ARBA00023163"/>
    </source>
</evidence>
<evidence type="ECO:0000256" key="6">
    <source>
        <dbReference type="ARBA" id="ARBA00025717"/>
    </source>
</evidence>
<dbReference type="GO" id="GO:0060090">
    <property type="term" value="F:molecular adaptor activity"/>
    <property type="evidence" value="ECO:0007669"/>
    <property type="project" value="TreeGrafter"/>
</dbReference>
<dbReference type="Gene3D" id="1.25.40.180">
    <property type="match status" value="1"/>
</dbReference>
<feature type="domain" description="CCR4-Not complex component Not1 C-terminal" evidence="7">
    <location>
        <begin position="1971"/>
        <end position="2317"/>
    </location>
</feature>
<dbReference type="Pfam" id="PF16418">
    <property type="entry name" value="CNOT1_HEAT"/>
    <property type="match status" value="1"/>
</dbReference>
<evidence type="ECO:0000256" key="1">
    <source>
        <dbReference type="ARBA" id="ARBA00004123"/>
    </source>
</evidence>
<dbReference type="GO" id="GO:0017148">
    <property type="term" value="P:negative regulation of translation"/>
    <property type="evidence" value="ECO:0007669"/>
    <property type="project" value="InterPro"/>
</dbReference>
<dbReference type="GO" id="GO:0005634">
    <property type="term" value="C:nucleus"/>
    <property type="evidence" value="ECO:0007669"/>
    <property type="project" value="UniProtKB-SubCell"/>
</dbReference>
<dbReference type="Pfam" id="PF04054">
    <property type="entry name" value="Not1"/>
    <property type="match status" value="1"/>
</dbReference>
<dbReference type="Pfam" id="PF16415">
    <property type="entry name" value="CNOT1_CAF1_bind"/>
    <property type="match status" value="1"/>
</dbReference>
<evidence type="ECO:0000259" key="11">
    <source>
        <dbReference type="Pfam" id="PF16418"/>
    </source>
</evidence>
<dbReference type="InterPro" id="IPR038535">
    <property type="entry name" value="CNOT1_TTP_bind_sf"/>
</dbReference>
<dbReference type="PANTHER" id="PTHR13162">
    <property type="entry name" value="CCR4-NOT TRANSCRIPTION COMPLEX"/>
    <property type="match status" value="1"/>
</dbReference>
<dbReference type="GO" id="GO:0000932">
    <property type="term" value="C:P-body"/>
    <property type="evidence" value="ECO:0007669"/>
    <property type="project" value="TreeGrafter"/>
</dbReference>
<dbReference type="Pfam" id="PF16417">
    <property type="entry name" value="CNOT1_TTP_bind"/>
    <property type="match status" value="1"/>
</dbReference>
<dbReference type="InterPro" id="IPR024557">
    <property type="entry name" value="CNOT1_dom_4"/>
</dbReference>
<dbReference type="InterPro" id="IPR032191">
    <property type="entry name" value="CNOT1_CAF1_bind"/>
</dbReference>
<keyword evidence="2" id="KW-0678">Repressor</keyword>
<evidence type="ECO:0000256" key="2">
    <source>
        <dbReference type="ARBA" id="ARBA00022491"/>
    </source>
</evidence>
<keyword evidence="4" id="KW-0804">Transcription</keyword>
<reference evidence="12 13" key="1">
    <citation type="submission" date="2016-04" db="EMBL/GenBank/DDBJ databases">
        <title>The genome of Intoshia linei affirms orthonectids as highly simplified spiralians.</title>
        <authorList>
            <person name="Mikhailov K.V."/>
            <person name="Slusarev G.S."/>
            <person name="Nikitin M.A."/>
            <person name="Logacheva M.D."/>
            <person name="Penin A."/>
            <person name="Aleoshin V."/>
            <person name="Panchin Y.V."/>
        </authorList>
    </citation>
    <scope>NUCLEOTIDE SEQUENCE [LARGE SCALE GENOMIC DNA]</scope>
    <source>
        <strain evidence="12">Intl2013</strain>
        <tissue evidence="12">Whole animal</tissue>
    </source>
</reference>
<evidence type="ECO:0000313" key="13">
    <source>
        <dbReference type="Proteomes" id="UP000078046"/>
    </source>
</evidence>
<feature type="domain" description="CCR4-NOT transcription complex subunit 1 TTP binding" evidence="10">
    <location>
        <begin position="758"/>
        <end position="892"/>
    </location>
</feature>
<dbReference type="InterPro" id="IPR007196">
    <property type="entry name" value="CCR4-Not_Not1_C"/>
</dbReference>
<keyword evidence="5" id="KW-0539">Nucleus</keyword>
<comment type="subcellular location">
    <subcellularLocation>
        <location evidence="1">Nucleus</location>
    </subcellularLocation>
</comment>
<feature type="domain" description="CCR4-NOT transcription complex subunit 1 HEAT repeat" evidence="11">
    <location>
        <begin position="344"/>
        <end position="442"/>
    </location>
</feature>
<dbReference type="EMBL" id="LWCA01000004">
    <property type="protein sequence ID" value="OAF72114.1"/>
    <property type="molecule type" value="Genomic_DNA"/>
</dbReference>
<dbReference type="Gene3D" id="1.25.40.840">
    <property type="entry name" value="CCR4-NOT transcription complex subunit 1 TTP binding domain"/>
    <property type="match status" value="1"/>
</dbReference>
<dbReference type="Proteomes" id="UP000078046">
    <property type="component" value="Unassembled WGS sequence"/>
</dbReference>
<dbReference type="PANTHER" id="PTHR13162:SF8">
    <property type="entry name" value="CCR4-NOT TRANSCRIPTION COMPLEX SUBUNIT 1"/>
    <property type="match status" value="1"/>
</dbReference>
<comment type="caution">
    <text evidence="12">The sequence shown here is derived from an EMBL/GenBank/DDBJ whole genome shotgun (WGS) entry which is preliminary data.</text>
</comment>
<evidence type="ECO:0000259" key="9">
    <source>
        <dbReference type="Pfam" id="PF16415"/>
    </source>
</evidence>
<dbReference type="Pfam" id="PF12842">
    <property type="entry name" value="DUF3819"/>
    <property type="match status" value="1"/>
</dbReference>
<accession>A0A177BEZ9</accession>
<dbReference type="Gene3D" id="1.25.40.800">
    <property type="match status" value="1"/>
</dbReference>
<gene>
    <name evidence="12" type="ORF">A3Q56_00109</name>
</gene>
<evidence type="ECO:0000259" key="7">
    <source>
        <dbReference type="Pfam" id="PF04054"/>
    </source>
</evidence>
<evidence type="ECO:0000313" key="12">
    <source>
        <dbReference type="EMBL" id="OAF72114.1"/>
    </source>
</evidence>
<comment type="similarity">
    <text evidence="6">Belongs to the CNOT1 family.</text>
</comment>
<proteinExistence type="inferred from homology"/>
<dbReference type="InterPro" id="IPR032194">
    <property type="entry name" value="CNOT1_HEAT"/>
</dbReference>
<protein>
    <submittedName>
        <fullName evidence="12">Uncharacterized protein</fullName>
    </submittedName>
</protein>
<organism evidence="12 13">
    <name type="scientific">Intoshia linei</name>
    <dbReference type="NCBI Taxonomy" id="1819745"/>
    <lineage>
        <taxon>Eukaryota</taxon>
        <taxon>Metazoa</taxon>
        <taxon>Spiralia</taxon>
        <taxon>Lophotrochozoa</taxon>
        <taxon>Mesozoa</taxon>
        <taxon>Orthonectida</taxon>
        <taxon>Rhopaluridae</taxon>
        <taxon>Intoshia</taxon>
    </lineage>
</organism>
<feature type="domain" description="CCR4-NOT transcription complex subunit 1" evidence="8">
    <location>
        <begin position="1256"/>
        <end position="1355"/>
    </location>
</feature>
<evidence type="ECO:0000259" key="10">
    <source>
        <dbReference type="Pfam" id="PF16417"/>
    </source>
</evidence>
<dbReference type="GO" id="GO:0030015">
    <property type="term" value="C:CCR4-NOT core complex"/>
    <property type="evidence" value="ECO:0007669"/>
    <property type="project" value="InterPro"/>
</dbReference>
<dbReference type="InterPro" id="IPR032193">
    <property type="entry name" value="CNOT1_TTP_bind"/>
</dbReference>
<dbReference type="Gene3D" id="1.25.40.790">
    <property type="match status" value="1"/>
</dbReference>
<feature type="domain" description="CCR4-NOT transcription complex subunit 1 CAF1-binding" evidence="9">
    <location>
        <begin position="926"/>
        <end position="1132"/>
    </location>
</feature>
<keyword evidence="3" id="KW-0805">Transcription regulation</keyword>
<dbReference type="OrthoDB" id="1933107at2759"/>
<evidence type="ECO:0000256" key="3">
    <source>
        <dbReference type="ARBA" id="ARBA00023015"/>
    </source>
</evidence>
<dbReference type="GO" id="GO:0000288">
    <property type="term" value="P:nuclear-transcribed mRNA catabolic process, deadenylation-dependent decay"/>
    <property type="evidence" value="ECO:0007669"/>
    <property type="project" value="TreeGrafter"/>
</dbReference>
<name>A0A177BEZ9_9BILA</name>